<feature type="transmembrane region" description="Helical" evidence="2">
    <location>
        <begin position="47"/>
        <end position="68"/>
    </location>
</feature>
<protein>
    <submittedName>
        <fullName evidence="6">Sema domain-containing protein</fullName>
    </submittedName>
</protein>
<sequence length="80" mass="9291">MVVDPSNTRLYVAGVNYLYDLHSSDLSVRVEAVTGPMDDSDQCKGGAYVAFFLGYFRSSLCILIRFYFFKLHFFIRHFVY</sequence>
<evidence type="ECO:0000313" key="5">
    <source>
        <dbReference type="Proteomes" id="UP000268014"/>
    </source>
</evidence>
<feature type="domain" description="Sema" evidence="3">
    <location>
        <begin position="1"/>
        <end position="80"/>
    </location>
</feature>
<gene>
    <name evidence="4" type="ORF">HPLM_LOCUS14415</name>
</gene>
<keyword evidence="2" id="KW-1133">Transmembrane helix</keyword>
<reference evidence="6" key="1">
    <citation type="submission" date="2017-02" db="UniProtKB">
        <authorList>
            <consortium name="WormBaseParasite"/>
        </authorList>
    </citation>
    <scope>IDENTIFICATION</scope>
</reference>
<dbReference type="PROSITE" id="PS51004">
    <property type="entry name" value="SEMA"/>
    <property type="match status" value="1"/>
</dbReference>
<comment type="caution">
    <text evidence="1">Lacks conserved residue(s) required for the propagation of feature annotation.</text>
</comment>
<dbReference type="OrthoDB" id="125363at2759"/>
<reference evidence="4 5" key="2">
    <citation type="submission" date="2018-11" db="EMBL/GenBank/DDBJ databases">
        <authorList>
            <consortium name="Pathogen Informatics"/>
        </authorList>
    </citation>
    <scope>NUCLEOTIDE SEQUENCE [LARGE SCALE GENOMIC DNA]</scope>
    <source>
        <strain evidence="4 5">MHpl1</strain>
    </source>
</reference>
<keyword evidence="2" id="KW-0812">Transmembrane</keyword>
<dbReference type="Proteomes" id="UP000268014">
    <property type="component" value="Unassembled WGS sequence"/>
</dbReference>
<dbReference type="InterPro" id="IPR015943">
    <property type="entry name" value="WD40/YVTN_repeat-like_dom_sf"/>
</dbReference>
<evidence type="ECO:0000256" key="2">
    <source>
        <dbReference type="SAM" id="Phobius"/>
    </source>
</evidence>
<evidence type="ECO:0000313" key="6">
    <source>
        <dbReference type="WBParaSite" id="HPLM_0001442301-mRNA-1"/>
    </source>
</evidence>
<proteinExistence type="predicted"/>
<organism evidence="6">
    <name type="scientific">Haemonchus placei</name>
    <name type="common">Barber's pole worm</name>
    <dbReference type="NCBI Taxonomy" id="6290"/>
    <lineage>
        <taxon>Eukaryota</taxon>
        <taxon>Metazoa</taxon>
        <taxon>Ecdysozoa</taxon>
        <taxon>Nematoda</taxon>
        <taxon>Chromadorea</taxon>
        <taxon>Rhabditida</taxon>
        <taxon>Rhabditina</taxon>
        <taxon>Rhabditomorpha</taxon>
        <taxon>Strongyloidea</taxon>
        <taxon>Trichostrongylidae</taxon>
        <taxon>Haemonchus</taxon>
    </lineage>
</organism>
<accession>A0A0N4WSB8</accession>
<dbReference type="InterPro" id="IPR001627">
    <property type="entry name" value="Semap_dom"/>
</dbReference>
<dbReference type="InterPro" id="IPR036352">
    <property type="entry name" value="Semap_dom_sf"/>
</dbReference>
<dbReference type="EMBL" id="UZAF01018559">
    <property type="protein sequence ID" value="VDO52720.1"/>
    <property type="molecule type" value="Genomic_DNA"/>
</dbReference>
<name>A0A0N4WSB8_HAEPC</name>
<dbReference type="WBParaSite" id="HPLM_0001442301-mRNA-1">
    <property type="protein sequence ID" value="HPLM_0001442301-mRNA-1"/>
    <property type="gene ID" value="HPLM_0001442301"/>
</dbReference>
<dbReference type="Gene3D" id="2.130.10.10">
    <property type="entry name" value="YVTN repeat-like/Quinoprotein amine dehydrogenase"/>
    <property type="match status" value="1"/>
</dbReference>
<keyword evidence="5" id="KW-1185">Reference proteome</keyword>
<dbReference type="SUPFAM" id="SSF101912">
    <property type="entry name" value="Sema domain"/>
    <property type="match status" value="1"/>
</dbReference>
<dbReference type="AlphaFoldDB" id="A0A0N4WSB8"/>
<evidence type="ECO:0000313" key="4">
    <source>
        <dbReference type="EMBL" id="VDO52720.1"/>
    </source>
</evidence>
<evidence type="ECO:0000256" key="1">
    <source>
        <dbReference type="PROSITE-ProRule" id="PRU00352"/>
    </source>
</evidence>
<keyword evidence="2" id="KW-0472">Membrane</keyword>
<dbReference type="STRING" id="6290.A0A0N4WSB8"/>
<evidence type="ECO:0000259" key="3">
    <source>
        <dbReference type="PROSITE" id="PS51004"/>
    </source>
</evidence>